<dbReference type="EMBL" id="CP002453">
    <property type="protein sequence ID" value="ADV48659.1"/>
    <property type="molecule type" value="Genomic_DNA"/>
</dbReference>
<name>E6X8R4_CELAD</name>
<accession>E6X8R4</accession>
<sequence>MIDSEKYTKIYSGTQVTVILLKGLLEEAYIPYIEKNEQNSGVIAGFVGGTESTIALSVLGRDLDKAKGIVAEYENGIAKN</sequence>
<protein>
    <recommendedName>
        <fullName evidence="1">DUF2007 domain-containing protein</fullName>
    </recommendedName>
</protein>
<dbReference type="AlphaFoldDB" id="E6X8R4"/>
<dbReference type="Proteomes" id="UP000008634">
    <property type="component" value="Chromosome"/>
</dbReference>
<dbReference type="KEGG" id="cao:Celal_1345"/>
<evidence type="ECO:0000313" key="2">
    <source>
        <dbReference type="EMBL" id="ADV48659.1"/>
    </source>
</evidence>
<dbReference type="InterPro" id="IPR018551">
    <property type="entry name" value="DUF2007"/>
</dbReference>
<dbReference type="OrthoDB" id="1149279at2"/>
<dbReference type="Pfam" id="PF09413">
    <property type="entry name" value="DUF2007"/>
    <property type="match status" value="1"/>
</dbReference>
<reference evidence="2 3" key="1">
    <citation type="journal article" date="2010" name="Stand. Genomic Sci.">
        <title>Complete genome sequence of Cellulophaga algicola type strain (IC166).</title>
        <authorList>
            <person name="Abt B."/>
            <person name="Lu M."/>
            <person name="Misra M."/>
            <person name="Han C."/>
            <person name="Nolan M."/>
            <person name="Lucas S."/>
            <person name="Hammon N."/>
            <person name="Deshpande S."/>
            <person name="Cheng J.F."/>
            <person name="Tapia R."/>
            <person name="Goodwin L."/>
            <person name="Pitluck S."/>
            <person name="Liolios K."/>
            <person name="Pagani I."/>
            <person name="Ivanova N."/>
            <person name="Mavromatis K."/>
            <person name="Ovchinikova G."/>
            <person name="Pati A."/>
            <person name="Chen A."/>
            <person name="Palaniappan K."/>
            <person name="Land M."/>
            <person name="Hauser L."/>
            <person name="Chang Y.J."/>
            <person name="Jeffries C.D."/>
            <person name="Detter J.C."/>
            <person name="Brambilla E."/>
            <person name="Rohde M."/>
            <person name="Tindall B.J."/>
            <person name="Goker M."/>
            <person name="Woyke T."/>
            <person name="Bristow J."/>
            <person name="Eisen J.A."/>
            <person name="Markowitz V."/>
            <person name="Hugenholtz P."/>
            <person name="Kyrpides N.C."/>
            <person name="Klenk H.P."/>
            <person name="Lapidus A."/>
        </authorList>
    </citation>
    <scope>NUCLEOTIDE SEQUENCE [LARGE SCALE GENOMIC DNA]</scope>
    <source>
        <strain evidence="3">DSM 14237 / IC166 / ACAM 630</strain>
    </source>
</reference>
<keyword evidence="3" id="KW-1185">Reference proteome</keyword>
<gene>
    <name evidence="2" type="ordered locus">Celal_1345</name>
</gene>
<dbReference type="STRING" id="688270.Celal_1345"/>
<proteinExistence type="predicted"/>
<dbReference type="HOGENOM" id="CLU_2583284_0_0_10"/>
<dbReference type="eggNOG" id="ENOG5033C0G">
    <property type="taxonomic scope" value="Bacteria"/>
</dbReference>
<dbReference type="RefSeq" id="WP_013550142.1">
    <property type="nucleotide sequence ID" value="NC_014934.1"/>
</dbReference>
<organism evidence="2 3">
    <name type="scientific">Cellulophaga algicola (strain DSM 14237 / IC166 / ACAM 630)</name>
    <dbReference type="NCBI Taxonomy" id="688270"/>
    <lineage>
        <taxon>Bacteria</taxon>
        <taxon>Pseudomonadati</taxon>
        <taxon>Bacteroidota</taxon>
        <taxon>Flavobacteriia</taxon>
        <taxon>Flavobacteriales</taxon>
        <taxon>Flavobacteriaceae</taxon>
        <taxon>Cellulophaga</taxon>
    </lineage>
</organism>
<evidence type="ECO:0000259" key="1">
    <source>
        <dbReference type="Pfam" id="PF09413"/>
    </source>
</evidence>
<feature type="domain" description="DUF2007" evidence="1">
    <location>
        <begin position="12"/>
        <end position="74"/>
    </location>
</feature>
<evidence type="ECO:0000313" key="3">
    <source>
        <dbReference type="Proteomes" id="UP000008634"/>
    </source>
</evidence>